<dbReference type="EMBL" id="GBXM01026647">
    <property type="protein sequence ID" value="JAH81930.1"/>
    <property type="molecule type" value="Transcribed_RNA"/>
</dbReference>
<reference evidence="1" key="2">
    <citation type="journal article" date="2015" name="Fish Shellfish Immunol.">
        <title>Early steps in the European eel (Anguilla anguilla)-Vibrio vulnificus interaction in the gills: Role of the RtxA13 toxin.</title>
        <authorList>
            <person name="Callol A."/>
            <person name="Pajuelo D."/>
            <person name="Ebbesson L."/>
            <person name="Teles M."/>
            <person name="MacKenzie S."/>
            <person name="Amaro C."/>
        </authorList>
    </citation>
    <scope>NUCLEOTIDE SEQUENCE</scope>
</reference>
<dbReference type="AlphaFoldDB" id="A0A0E9VXA0"/>
<proteinExistence type="predicted"/>
<accession>A0A0E9VXA0</accession>
<name>A0A0E9VXA0_ANGAN</name>
<protein>
    <submittedName>
        <fullName evidence="1">Uncharacterized protein</fullName>
    </submittedName>
</protein>
<sequence>MGPCPHHCGGGMGPDTTCAMPVGCITR</sequence>
<organism evidence="1">
    <name type="scientific">Anguilla anguilla</name>
    <name type="common">European freshwater eel</name>
    <name type="synonym">Muraena anguilla</name>
    <dbReference type="NCBI Taxonomy" id="7936"/>
    <lineage>
        <taxon>Eukaryota</taxon>
        <taxon>Metazoa</taxon>
        <taxon>Chordata</taxon>
        <taxon>Craniata</taxon>
        <taxon>Vertebrata</taxon>
        <taxon>Euteleostomi</taxon>
        <taxon>Actinopterygii</taxon>
        <taxon>Neopterygii</taxon>
        <taxon>Teleostei</taxon>
        <taxon>Anguilliformes</taxon>
        <taxon>Anguillidae</taxon>
        <taxon>Anguilla</taxon>
    </lineage>
</organism>
<evidence type="ECO:0000313" key="1">
    <source>
        <dbReference type="EMBL" id="JAH81930.1"/>
    </source>
</evidence>
<reference evidence="1" key="1">
    <citation type="submission" date="2014-11" db="EMBL/GenBank/DDBJ databases">
        <authorList>
            <person name="Amaro Gonzalez C."/>
        </authorList>
    </citation>
    <scope>NUCLEOTIDE SEQUENCE</scope>
</reference>